<dbReference type="SUPFAM" id="SSF64518">
    <property type="entry name" value="Phase 1 flagellin"/>
    <property type="match status" value="1"/>
</dbReference>
<comment type="similarity">
    <text evidence="1">Belongs to the flagella basal body rod proteins family.</text>
</comment>
<dbReference type="Pfam" id="PF06429">
    <property type="entry name" value="Flg_bbr_C"/>
    <property type="match status" value="1"/>
</dbReference>
<feature type="domain" description="Flagellar basal-body/hook protein C-terminal" evidence="2">
    <location>
        <begin position="149"/>
        <end position="187"/>
    </location>
</feature>
<sequence>MLDLMASKFASVFNDLNNAGLPSGTAEADLHNLFGSSDGGEITAKTISIASGWSSDKYGITASVDDPTNDSANENILKMISALDADQSFIDTGSDPADTSDDKTIFTGSFHEFFSKLNTTLGIDIESTSTTLDNYISVTNEISDSREAISGVNLDEEGMNLLKYQKSYNAAARLMTTLDEALDTLINNMGVVGR</sequence>
<dbReference type="GO" id="GO:0005198">
    <property type="term" value="F:structural molecule activity"/>
    <property type="evidence" value="ECO:0007669"/>
    <property type="project" value="InterPro"/>
</dbReference>
<dbReference type="PANTHER" id="PTHR30033">
    <property type="entry name" value="FLAGELLAR HOOK-ASSOCIATED PROTEIN 1"/>
    <property type="match status" value="1"/>
</dbReference>
<protein>
    <recommendedName>
        <fullName evidence="2">Flagellar basal-body/hook protein C-terminal domain-containing protein</fullName>
    </recommendedName>
</protein>
<dbReference type="GO" id="GO:0009424">
    <property type="term" value="C:bacterial-type flagellum hook"/>
    <property type="evidence" value="ECO:0007669"/>
    <property type="project" value="InterPro"/>
</dbReference>
<accession>A0A644ZUH2</accession>
<name>A0A644ZUH2_9ZZZZ</name>
<evidence type="ECO:0000313" key="3">
    <source>
        <dbReference type="EMBL" id="MPM44376.1"/>
    </source>
</evidence>
<organism evidence="3">
    <name type="scientific">bioreactor metagenome</name>
    <dbReference type="NCBI Taxonomy" id="1076179"/>
    <lineage>
        <taxon>unclassified sequences</taxon>
        <taxon>metagenomes</taxon>
        <taxon>ecological metagenomes</taxon>
    </lineage>
</organism>
<dbReference type="AlphaFoldDB" id="A0A644ZUH2"/>
<dbReference type="EMBL" id="VSSQ01010451">
    <property type="protein sequence ID" value="MPM44376.1"/>
    <property type="molecule type" value="Genomic_DNA"/>
</dbReference>
<reference evidence="3" key="1">
    <citation type="submission" date="2019-08" db="EMBL/GenBank/DDBJ databases">
        <authorList>
            <person name="Kucharzyk K."/>
            <person name="Murdoch R.W."/>
            <person name="Higgins S."/>
            <person name="Loffler F."/>
        </authorList>
    </citation>
    <scope>NUCLEOTIDE SEQUENCE</scope>
</reference>
<evidence type="ECO:0000256" key="1">
    <source>
        <dbReference type="ARBA" id="ARBA00009677"/>
    </source>
</evidence>
<dbReference type="GO" id="GO:0044780">
    <property type="term" value="P:bacterial-type flagellum assembly"/>
    <property type="evidence" value="ECO:0007669"/>
    <property type="project" value="InterPro"/>
</dbReference>
<dbReference type="PANTHER" id="PTHR30033:SF2">
    <property type="entry name" value="FLAGELLAR HOOK PROTEIN"/>
    <property type="match status" value="1"/>
</dbReference>
<gene>
    <name evidence="3" type="ORF">SDC9_91054</name>
</gene>
<evidence type="ECO:0000259" key="2">
    <source>
        <dbReference type="Pfam" id="PF06429"/>
    </source>
</evidence>
<dbReference type="InterPro" id="IPR010930">
    <property type="entry name" value="Flg_bb/hook_C_dom"/>
</dbReference>
<comment type="caution">
    <text evidence="3">The sequence shown here is derived from an EMBL/GenBank/DDBJ whole genome shotgun (WGS) entry which is preliminary data.</text>
</comment>
<proteinExistence type="inferred from homology"/>
<dbReference type="InterPro" id="IPR002371">
    <property type="entry name" value="FlgK"/>
</dbReference>